<dbReference type="AlphaFoldDB" id="A0A8X6HCY3"/>
<dbReference type="EMBL" id="BMAO01037941">
    <property type="protein sequence ID" value="GFR21392.1"/>
    <property type="molecule type" value="Genomic_DNA"/>
</dbReference>
<keyword evidence="3" id="KW-1185">Reference proteome</keyword>
<reference evidence="2" key="1">
    <citation type="submission" date="2020-07" db="EMBL/GenBank/DDBJ databases">
        <title>Multicomponent nature underlies the extraordinary mechanical properties of spider dragline silk.</title>
        <authorList>
            <person name="Kono N."/>
            <person name="Nakamura H."/>
            <person name="Mori M."/>
            <person name="Yoshida Y."/>
            <person name="Ohtoshi R."/>
            <person name="Malay A.D."/>
            <person name="Moran D.A.P."/>
            <person name="Tomita M."/>
            <person name="Numata K."/>
            <person name="Arakawa K."/>
        </authorList>
    </citation>
    <scope>NUCLEOTIDE SEQUENCE</scope>
</reference>
<proteinExistence type="predicted"/>
<protein>
    <submittedName>
        <fullName evidence="2">Uncharacterized protein</fullName>
    </submittedName>
</protein>
<sequence>MFQTGKEACKGSCGVLVQVKNSRWETIWNRVVRMWKKQLKGGTKNESWKGSQTREFYPMNPIQRGTCLRPHVSFQGHRSNGETPRGKFKLGDSKKETQKGTNTGNENRSTINKVNACLLHNRLLVTVETCSNPLLHFTDISIDALARW</sequence>
<comment type="caution">
    <text evidence="2">The sequence shown here is derived from an EMBL/GenBank/DDBJ whole genome shotgun (WGS) entry which is preliminary data.</text>
</comment>
<organism evidence="2 3">
    <name type="scientific">Trichonephila clavata</name>
    <name type="common">Joro spider</name>
    <name type="synonym">Nephila clavata</name>
    <dbReference type="NCBI Taxonomy" id="2740835"/>
    <lineage>
        <taxon>Eukaryota</taxon>
        <taxon>Metazoa</taxon>
        <taxon>Ecdysozoa</taxon>
        <taxon>Arthropoda</taxon>
        <taxon>Chelicerata</taxon>
        <taxon>Arachnida</taxon>
        <taxon>Araneae</taxon>
        <taxon>Araneomorphae</taxon>
        <taxon>Entelegynae</taxon>
        <taxon>Araneoidea</taxon>
        <taxon>Nephilidae</taxon>
        <taxon>Trichonephila</taxon>
    </lineage>
</organism>
<feature type="region of interest" description="Disordered" evidence="1">
    <location>
        <begin position="74"/>
        <end position="108"/>
    </location>
</feature>
<accession>A0A8X6HCY3</accession>
<gene>
    <name evidence="2" type="ORF">TNCT_699881</name>
</gene>
<feature type="compositionally biased region" description="Basic and acidic residues" evidence="1">
    <location>
        <begin position="89"/>
        <end position="98"/>
    </location>
</feature>
<evidence type="ECO:0000313" key="2">
    <source>
        <dbReference type="EMBL" id="GFR21392.1"/>
    </source>
</evidence>
<name>A0A8X6HCY3_TRICU</name>
<evidence type="ECO:0000313" key="3">
    <source>
        <dbReference type="Proteomes" id="UP000887116"/>
    </source>
</evidence>
<evidence type="ECO:0000256" key="1">
    <source>
        <dbReference type="SAM" id="MobiDB-lite"/>
    </source>
</evidence>
<dbReference type="Proteomes" id="UP000887116">
    <property type="component" value="Unassembled WGS sequence"/>
</dbReference>
<feature type="compositionally biased region" description="Polar residues" evidence="1">
    <location>
        <begin position="99"/>
        <end position="108"/>
    </location>
</feature>